<dbReference type="EMBL" id="GGMS01002429">
    <property type="protein sequence ID" value="MBY71632.1"/>
    <property type="molecule type" value="Transcribed_RNA"/>
</dbReference>
<evidence type="ECO:0000256" key="1">
    <source>
        <dbReference type="SAM" id="MobiDB-lite"/>
    </source>
</evidence>
<proteinExistence type="predicted"/>
<name>A0A2S2Q348_9HEMI</name>
<reference evidence="2" key="1">
    <citation type="submission" date="2018-04" db="EMBL/GenBank/DDBJ databases">
        <title>Transcriptome assembly of Sipha flava.</title>
        <authorList>
            <person name="Scully E.D."/>
            <person name="Geib S.M."/>
            <person name="Palmer N.A."/>
            <person name="Koch K."/>
            <person name="Bradshaw J."/>
            <person name="Heng-Moss T."/>
            <person name="Sarath G."/>
        </authorList>
    </citation>
    <scope>NUCLEOTIDE SEQUENCE</scope>
</reference>
<feature type="region of interest" description="Disordered" evidence="1">
    <location>
        <begin position="1"/>
        <end position="53"/>
    </location>
</feature>
<accession>A0A2S2Q348</accession>
<protein>
    <submittedName>
        <fullName evidence="2">Uncharacterized protein</fullName>
    </submittedName>
</protein>
<feature type="compositionally biased region" description="Basic and acidic residues" evidence="1">
    <location>
        <begin position="1"/>
        <end position="21"/>
    </location>
</feature>
<organism evidence="2">
    <name type="scientific">Sipha flava</name>
    <name type="common">yellow sugarcane aphid</name>
    <dbReference type="NCBI Taxonomy" id="143950"/>
    <lineage>
        <taxon>Eukaryota</taxon>
        <taxon>Metazoa</taxon>
        <taxon>Ecdysozoa</taxon>
        <taxon>Arthropoda</taxon>
        <taxon>Hexapoda</taxon>
        <taxon>Insecta</taxon>
        <taxon>Pterygota</taxon>
        <taxon>Neoptera</taxon>
        <taxon>Paraneoptera</taxon>
        <taxon>Hemiptera</taxon>
        <taxon>Sternorrhyncha</taxon>
        <taxon>Aphidomorpha</taxon>
        <taxon>Aphidoidea</taxon>
        <taxon>Aphididae</taxon>
        <taxon>Sipha</taxon>
    </lineage>
</organism>
<gene>
    <name evidence="2" type="ORF">g.2090</name>
</gene>
<evidence type="ECO:0000313" key="2">
    <source>
        <dbReference type="EMBL" id="MBY71632.1"/>
    </source>
</evidence>
<sequence length="124" mass="14932">MFVRRAVDRRTHTRARAHEMYEGEGDEEDEGKGKEEEAAVRSPRGLFSHHHHRFDPRPPMITNRLLYIRTYIMYMVTHVHNIRVMCTYLFGNNCAYESTYVLCTYFTRPNRLKHKHLSSRYKKL</sequence>
<dbReference type="AlphaFoldDB" id="A0A2S2Q348"/>